<feature type="transmembrane region" description="Helical" evidence="9">
    <location>
        <begin position="404"/>
        <end position="427"/>
    </location>
</feature>
<dbReference type="PANTHER" id="PTHR30588">
    <property type="entry name" value="BRANCHED-CHAIN AMINO ACID TRANSPORT SYSTEM 2 CARRIER PROTEIN"/>
    <property type="match status" value="1"/>
</dbReference>
<sequence>MKKRDTFFVGLMLFSMFFGAGNLIFPPFLGMGAGTSFWPAIIGFIITGVGLPLLVISAIALVKDGGNALGNRVHPWFGAAFTVMVYLSIGPFFGVPRNANVAFEMGFKPFLGNVHASQSLLLLGFTAVFFLLVFLLSLNPSKVVDYMGRIITPTLLISIVVLCVTGFFKLNKPLQGPNETYQTATLFKGFIDGYSTMDALAALAFGIVILSTIQQKGVTDQKQLTAYTVKAGFVAGGALALVYAGIGLIGARMASYGTFDNGTALLSSAATILLGNGGKILLGFIFTLACFTTCVGLTIACGQYFSKMARKLSYRTVVTLVTVVSFLIANLGLNQIISISVPFLVMAYPLTIVLVTLAFFHRFFGGSQKVYASAMFLTGFVSLYDGLKMFGLKWSLLESLMSQLPFASVGLGWVVPAVVGGLVGFVLEKLSPAPARSKGLNPKRIS</sequence>
<dbReference type="GO" id="GO:0015190">
    <property type="term" value="F:L-leucine transmembrane transporter activity"/>
    <property type="evidence" value="ECO:0007669"/>
    <property type="project" value="TreeGrafter"/>
</dbReference>
<dbReference type="GO" id="GO:0015818">
    <property type="term" value="P:isoleucine transport"/>
    <property type="evidence" value="ECO:0007669"/>
    <property type="project" value="TreeGrafter"/>
</dbReference>
<evidence type="ECO:0000256" key="4">
    <source>
        <dbReference type="ARBA" id="ARBA00022475"/>
    </source>
</evidence>
<feature type="transmembrane region" description="Helical" evidence="9">
    <location>
        <begin position="312"/>
        <end position="333"/>
    </location>
</feature>
<name>A0A3Q9QUU1_9BACI</name>
<keyword evidence="11" id="KW-1185">Reference proteome</keyword>
<evidence type="ECO:0000256" key="5">
    <source>
        <dbReference type="ARBA" id="ARBA00022692"/>
    </source>
</evidence>
<evidence type="ECO:0000256" key="8">
    <source>
        <dbReference type="ARBA" id="ARBA00023136"/>
    </source>
</evidence>
<comment type="similarity">
    <text evidence="2 9">Belongs to the branched chain amino acid transporter family.</text>
</comment>
<comment type="subcellular location">
    <subcellularLocation>
        <location evidence="1 9">Cell membrane</location>
        <topology evidence="1 9">Multi-pass membrane protein</topology>
    </subcellularLocation>
</comment>
<evidence type="ECO:0000313" key="11">
    <source>
        <dbReference type="Proteomes" id="UP000282892"/>
    </source>
</evidence>
<feature type="transmembrane region" description="Helical" evidence="9">
    <location>
        <begin position="37"/>
        <end position="62"/>
    </location>
</feature>
<evidence type="ECO:0000256" key="1">
    <source>
        <dbReference type="ARBA" id="ARBA00004651"/>
    </source>
</evidence>
<keyword evidence="3 9" id="KW-0813">Transport</keyword>
<keyword evidence="6 9" id="KW-0029">Amino-acid transport</keyword>
<dbReference type="KEGG" id="nmk:CHR53_05990"/>
<feature type="transmembrane region" description="Helical" evidence="9">
    <location>
        <begin position="372"/>
        <end position="392"/>
    </location>
</feature>
<keyword evidence="4" id="KW-1003">Cell membrane</keyword>
<feature type="transmembrane region" description="Helical" evidence="9">
    <location>
        <begin position="231"/>
        <end position="251"/>
    </location>
</feature>
<dbReference type="RefSeq" id="WP_127485659.1">
    <property type="nucleotide sequence ID" value="NZ_CP022572.1"/>
</dbReference>
<feature type="transmembrane region" description="Helical" evidence="9">
    <location>
        <begin position="150"/>
        <end position="170"/>
    </location>
</feature>
<evidence type="ECO:0000256" key="7">
    <source>
        <dbReference type="ARBA" id="ARBA00022989"/>
    </source>
</evidence>
<evidence type="ECO:0000256" key="2">
    <source>
        <dbReference type="ARBA" id="ARBA00008540"/>
    </source>
</evidence>
<evidence type="ECO:0000256" key="3">
    <source>
        <dbReference type="ARBA" id="ARBA00022448"/>
    </source>
</evidence>
<feature type="transmembrane region" description="Helical" evidence="9">
    <location>
        <begin position="7"/>
        <end position="25"/>
    </location>
</feature>
<proteinExistence type="inferred from homology"/>
<dbReference type="PANTHER" id="PTHR30588:SF0">
    <property type="entry name" value="BRANCHED-CHAIN AMINO ACID PERMEASE BRNQ"/>
    <property type="match status" value="1"/>
</dbReference>
<evidence type="ECO:0000256" key="9">
    <source>
        <dbReference type="RuleBase" id="RU362122"/>
    </source>
</evidence>
<dbReference type="InterPro" id="IPR004685">
    <property type="entry name" value="Brnchd-chn_aa_trnsp_Livcs"/>
</dbReference>
<keyword evidence="5 9" id="KW-0812">Transmembrane</keyword>
<feature type="transmembrane region" description="Helical" evidence="9">
    <location>
        <begin position="280"/>
        <end position="300"/>
    </location>
</feature>
<dbReference type="Proteomes" id="UP000282892">
    <property type="component" value="Chromosome"/>
</dbReference>
<dbReference type="OrthoDB" id="9783920at2"/>
<dbReference type="GO" id="GO:0005304">
    <property type="term" value="F:L-valine transmembrane transporter activity"/>
    <property type="evidence" value="ECO:0007669"/>
    <property type="project" value="TreeGrafter"/>
</dbReference>
<evidence type="ECO:0000313" key="10">
    <source>
        <dbReference type="EMBL" id="AZU60853.1"/>
    </source>
</evidence>
<evidence type="ECO:0000256" key="6">
    <source>
        <dbReference type="ARBA" id="ARBA00022970"/>
    </source>
</evidence>
<dbReference type="GO" id="GO:0005886">
    <property type="term" value="C:plasma membrane"/>
    <property type="evidence" value="ECO:0007669"/>
    <property type="project" value="UniProtKB-SubCell"/>
</dbReference>
<feature type="transmembrane region" description="Helical" evidence="9">
    <location>
        <begin position="74"/>
        <end position="95"/>
    </location>
</feature>
<protein>
    <recommendedName>
        <fullName evidence="9">Branched-chain amino acid transport system carrier protein</fullName>
    </recommendedName>
</protein>
<feature type="transmembrane region" description="Helical" evidence="9">
    <location>
        <begin position="190"/>
        <end position="210"/>
    </location>
</feature>
<organism evidence="10 11">
    <name type="scientific">Neobacillus mesonae</name>
    <dbReference type="NCBI Taxonomy" id="1193713"/>
    <lineage>
        <taxon>Bacteria</taxon>
        <taxon>Bacillati</taxon>
        <taxon>Bacillota</taxon>
        <taxon>Bacilli</taxon>
        <taxon>Bacillales</taxon>
        <taxon>Bacillaceae</taxon>
        <taxon>Neobacillus</taxon>
    </lineage>
</organism>
<gene>
    <name evidence="10" type="primary">brnQ</name>
    <name evidence="10" type="ORF">CHR53_05990</name>
</gene>
<dbReference type="Pfam" id="PF05525">
    <property type="entry name" value="Branch_AA_trans"/>
    <property type="match status" value="1"/>
</dbReference>
<keyword evidence="7 9" id="KW-1133">Transmembrane helix</keyword>
<accession>A0A3Q9QUU1</accession>
<dbReference type="GO" id="GO:0015188">
    <property type="term" value="F:L-isoleucine transmembrane transporter activity"/>
    <property type="evidence" value="ECO:0007669"/>
    <property type="project" value="TreeGrafter"/>
</dbReference>
<comment type="function">
    <text evidence="9">Component of the transport system for branched-chain amino acids.</text>
</comment>
<feature type="transmembrane region" description="Helical" evidence="9">
    <location>
        <begin position="339"/>
        <end position="360"/>
    </location>
</feature>
<dbReference type="GO" id="GO:0015820">
    <property type="term" value="P:L-leucine transport"/>
    <property type="evidence" value="ECO:0007669"/>
    <property type="project" value="TreeGrafter"/>
</dbReference>
<feature type="transmembrane region" description="Helical" evidence="9">
    <location>
        <begin position="115"/>
        <end position="138"/>
    </location>
</feature>
<reference evidence="10 11" key="1">
    <citation type="submission" date="2017-07" db="EMBL/GenBank/DDBJ databases">
        <title>The complete genome sequence of Bacillus mesonae strain H20-5, an efficient strain improving plant abiotic stress resistance.</title>
        <authorList>
            <person name="Kim S.Y."/>
            <person name="Song H."/>
            <person name="Sang M.K."/>
            <person name="Weon H.-Y."/>
            <person name="Song J."/>
        </authorList>
    </citation>
    <scope>NUCLEOTIDE SEQUENCE [LARGE SCALE GENOMIC DNA]</scope>
    <source>
        <strain evidence="10 11">H20-5</strain>
    </source>
</reference>
<keyword evidence="8 9" id="KW-0472">Membrane</keyword>
<dbReference type="NCBIfam" id="TIGR00796">
    <property type="entry name" value="livcs"/>
    <property type="match status" value="1"/>
</dbReference>
<dbReference type="AlphaFoldDB" id="A0A3Q9QUU1"/>
<dbReference type="EMBL" id="CP022572">
    <property type="protein sequence ID" value="AZU60853.1"/>
    <property type="molecule type" value="Genomic_DNA"/>
</dbReference>